<dbReference type="GO" id="GO:0046872">
    <property type="term" value="F:metal ion binding"/>
    <property type="evidence" value="ECO:0007669"/>
    <property type="project" value="UniProtKB-KW"/>
</dbReference>
<dbReference type="Pfam" id="PF03492">
    <property type="entry name" value="Methyltransf_7"/>
    <property type="match status" value="1"/>
</dbReference>
<accession>A0ABD0LZK2</accession>
<sequence>MEEDRGRGRVFQPSWKPGSGHYGDTLGRVNEHASNIVQDLFLGYLDTVPVPRKRGVFTIGDYGTSDGYASMNLMKRVIGHLRDKHGEELAIQVVYEDQEKNDFNSLFNRLSGESSYTLQYKNVFPMATNINFYQQCVPDGTCDVIYSAATFADALYHYSPMATEDELRHFRQEAASQWQDFLLLRAKELKPGGLLVVLLIASDDDYRDLVLKPDVRESNGDVIKRTAVSSLGITMATEQAWRDLRNTTRPPREITAPFDEVTSPVREAGLSLVHHDQQYVQDPYKAAFRQLAIQDDGRRAFADYMVDVTRTVFGALLRESLSKTRAVEEKNVIVEKYFDILRKLILRADLENFHNHIIYSRLVVRKECRQ</sequence>
<proteinExistence type="predicted"/>
<comment type="caution">
    <text evidence="3">The sequence shown here is derived from an EMBL/GenBank/DDBJ whole genome shotgun (WGS) entry which is preliminary data.</text>
</comment>
<gene>
    <name evidence="3" type="ORF">BaRGS_00004268</name>
</gene>
<dbReference type="Gene3D" id="1.10.1200.270">
    <property type="entry name" value="Methyltransferase, alpha-helical capping domain"/>
    <property type="match status" value="1"/>
</dbReference>
<dbReference type="InterPro" id="IPR005299">
    <property type="entry name" value="MeTrfase_7"/>
</dbReference>
<dbReference type="InterPro" id="IPR042086">
    <property type="entry name" value="MeTrfase_capping"/>
</dbReference>
<dbReference type="PANTHER" id="PTHR31009">
    <property type="entry name" value="S-ADENOSYL-L-METHIONINE:CARBOXYL METHYLTRANSFERASE FAMILY PROTEIN"/>
    <property type="match status" value="1"/>
</dbReference>
<dbReference type="Proteomes" id="UP001519460">
    <property type="component" value="Unassembled WGS sequence"/>
</dbReference>
<evidence type="ECO:0000256" key="2">
    <source>
        <dbReference type="ARBA" id="ARBA00022842"/>
    </source>
</evidence>
<keyword evidence="4" id="KW-1185">Reference proteome</keyword>
<keyword evidence="2" id="KW-0460">Magnesium</keyword>
<protein>
    <submittedName>
        <fullName evidence="3">Uncharacterized protein</fullName>
    </submittedName>
</protein>
<dbReference type="AlphaFoldDB" id="A0ABD0LZK2"/>
<evidence type="ECO:0000256" key="1">
    <source>
        <dbReference type="ARBA" id="ARBA00022723"/>
    </source>
</evidence>
<dbReference type="Gene3D" id="3.40.50.150">
    <property type="entry name" value="Vaccinia Virus protein VP39"/>
    <property type="match status" value="1"/>
</dbReference>
<dbReference type="InterPro" id="IPR029063">
    <property type="entry name" value="SAM-dependent_MTases_sf"/>
</dbReference>
<organism evidence="3 4">
    <name type="scientific">Batillaria attramentaria</name>
    <dbReference type="NCBI Taxonomy" id="370345"/>
    <lineage>
        <taxon>Eukaryota</taxon>
        <taxon>Metazoa</taxon>
        <taxon>Spiralia</taxon>
        <taxon>Lophotrochozoa</taxon>
        <taxon>Mollusca</taxon>
        <taxon>Gastropoda</taxon>
        <taxon>Caenogastropoda</taxon>
        <taxon>Sorbeoconcha</taxon>
        <taxon>Cerithioidea</taxon>
        <taxon>Batillariidae</taxon>
        <taxon>Batillaria</taxon>
    </lineage>
</organism>
<keyword evidence="1" id="KW-0479">Metal-binding</keyword>
<name>A0ABD0LZK2_9CAEN</name>
<dbReference type="EMBL" id="JACVVK020000015">
    <property type="protein sequence ID" value="KAK7504402.1"/>
    <property type="molecule type" value="Genomic_DNA"/>
</dbReference>
<evidence type="ECO:0000313" key="4">
    <source>
        <dbReference type="Proteomes" id="UP001519460"/>
    </source>
</evidence>
<reference evidence="3 4" key="1">
    <citation type="journal article" date="2023" name="Sci. Data">
        <title>Genome assembly of the Korean intertidal mud-creeper Batillaria attramentaria.</title>
        <authorList>
            <person name="Patra A.K."/>
            <person name="Ho P.T."/>
            <person name="Jun S."/>
            <person name="Lee S.J."/>
            <person name="Kim Y."/>
            <person name="Won Y.J."/>
        </authorList>
    </citation>
    <scope>NUCLEOTIDE SEQUENCE [LARGE SCALE GENOMIC DNA]</scope>
    <source>
        <strain evidence="3">Wonlab-2016</strain>
    </source>
</reference>
<dbReference type="SUPFAM" id="SSF53335">
    <property type="entry name" value="S-adenosyl-L-methionine-dependent methyltransferases"/>
    <property type="match status" value="1"/>
</dbReference>
<evidence type="ECO:0000313" key="3">
    <source>
        <dbReference type="EMBL" id="KAK7504402.1"/>
    </source>
</evidence>